<sequence length="93" mass="10912">MEYCSHLWGGSANYQLEALDSVDRRARRIKGDKSLTQAKLHSLQYRRNFFTGYTSVSVLRNFTILFLLRRSTQEQRDTMRGGILMCLIFHQHA</sequence>
<evidence type="ECO:0000313" key="2">
    <source>
        <dbReference type="Proteomes" id="UP000838756"/>
    </source>
</evidence>
<reference evidence="1" key="1">
    <citation type="submission" date="2022-03" db="EMBL/GenBank/DDBJ databases">
        <authorList>
            <person name="Lindestad O."/>
        </authorList>
    </citation>
    <scope>NUCLEOTIDE SEQUENCE</scope>
</reference>
<organism evidence="1 2">
    <name type="scientific">Pararge aegeria aegeria</name>
    <dbReference type="NCBI Taxonomy" id="348720"/>
    <lineage>
        <taxon>Eukaryota</taxon>
        <taxon>Metazoa</taxon>
        <taxon>Ecdysozoa</taxon>
        <taxon>Arthropoda</taxon>
        <taxon>Hexapoda</taxon>
        <taxon>Insecta</taxon>
        <taxon>Pterygota</taxon>
        <taxon>Neoptera</taxon>
        <taxon>Endopterygota</taxon>
        <taxon>Lepidoptera</taxon>
        <taxon>Glossata</taxon>
        <taxon>Ditrysia</taxon>
        <taxon>Papilionoidea</taxon>
        <taxon>Nymphalidae</taxon>
        <taxon>Satyrinae</taxon>
        <taxon>Satyrini</taxon>
        <taxon>Parargina</taxon>
        <taxon>Pararge</taxon>
    </lineage>
</organism>
<dbReference type="AlphaFoldDB" id="A0A8S4R9L0"/>
<comment type="caution">
    <text evidence="1">The sequence shown here is derived from an EMBL/GenBank/DDBJ whole genome shotgun (WGS) entry which is preliminary data.</text>
</comment>
<evidence type="ECO:0000313" key="1">
    <source>
        <dbReference type="EMBL" id="CAH2233488.1"/>
    </source>
</evidence>
<accession>A0A8S4R9L0</accession>
<gene>
    <name evidence="1" type="primary">jg27356</name>
    <name evidence="1" type="ORF">PAEG_LOCUS11457</name>
</gene>
<dbReference type="OrthoDB" id="6764170at2759"/>
<dbReference type="EMBL" id="CAKXAJ010024973">
    <property type="protein sequence ID" value="CAH2233488.1"/>
    <property type="molecule type" value="Genomic_DNA"/>
</dbReference>
<name>A0A8S4R9L0_9NEOP</name>
<keyword evidence="2" id="KW-1185">Reference proteome</keyword>
<dbReference type="Proteomes" id="UP000838756">
    <property type="component" value="Unassembled WGS sequence"/>
</dbReference>
<protein>
    <submittedName>
        <fullName evidence="1">Jg27356 protein</fullName>
    </submittedName>
</protein>
<proteinExistence type="predicted"/>